<dbReference type="AlphaFoldDB" id="A0A1A8T8D3"/>
<dbReference type="InterPro" id="IPR036890">
    <property type="entry name" value="HATPase_C_sf"/>
</dbReference>
<dbReference type="Pfam" id="PF13589">
    <property type="entry name" value="HATPase_c_3"/>
    <property type="match status" value="1"/>
</dbReference>
<proteinExistence type="predicted"/>
<keyword evidence="2" id="KW-1185">Reference proteome</keyword>
<dbReference type="Gene3D" id="3.30.565.10">
    <property type="entry name" value="Histidine kinase-like ATPase, C-terminal domain"/>
    <property type="match status" value="1"/>
</dbReference>
<sequence length="583" mass="67016">MAQHSFKVDTRLALLLSENYRSPEKALKELVDNAWDAEATEVTIELPVPLSSTPIVVHDNGSGMTIYELQSEYLNIARNRRDRSGHYSPNLHRRVKGRKGIGKFAGLMITSSMKLETWARNRYSTFEFDKALLANYDGLPDMPLNIKESDSAEHSGTRITLSHLHQHIRFPTEHKLKQLLIAEYGRENDFKIIINDKPLDIDDLQGEYKEKNITLLSGSATLRCTISNQKRKLRKPGISIRIDGKVVGEPSFFGLDQSDDIPRKLLEKCFGEIELTDCSNDVTADWGALIEGSITEETLAEKVKPILLEQLKSVYGQEMHLAQARLRKKALDRISKLPENRREFADKAIKKILDRFYQEPEDKLEPVVNVLLDALERNDYRIVLEHINSARHSEISRFAEALEEFGLVEMALVAEQANNRLGFLDYLEEICLRPETLEKHVHKSIEGNLWLFGVEYSLFSSNITLKRQIEEYLGHKYKGDRADKRPDLFLSENLNGERLLIEFKRPSHNLVFEDYQQATGYRNDFQKNGIDQQINVIIIGGELGNNLPAQDRREPNVSIMKFSDLISAARRQYQWLLENRTIN</sequence>
<evidence type="ECO:0000313" key="1">
    <source>
        <dbReference type="EMBL" id="SBS28923.1"/>
    </source>
</evidence>
<dbReference type="SUPFAM" id="SSF55874">
    <property type="entry name" value="ATPase domain of HSP90 chaperone/DNA topoisomerase II/histidine kinase"/>
    <property type="match status" value="1"/>
</dbReference>
<dbReference type="Proteomes" id="UP000092544">
    <property type="component" value="Unassembled WGS sequence"/>
</dbReference>
<name>A0A1A8T8D3_9GAMM</name>
<dbReference type="RefSeq" id="WP_067013998.1">
    <property type="nucleotide sequence ID" value="NZ_FLOB01000002.1"/>
</dbReference>
<reference evidence="1 2" key="1">
    <citation type="submission" date="2016-06" db="EMBL/GenBank/DDBJ databases">
        <authorList>
            <person name="Kjaerup R.B."/>
            <person name="Dalgaard T.S."/>
            <person name="Juul-Madsen H.R."/>
        </authorList>
    </citation>
    <scope>NUCLEOTIDE SEQUENCE [LARGE SCALE GENOMIC DNA]</scope>
    <source>
        <strain evidence="1 2">CECT 8886</strain>
    </source>
</reference>
<dbReference type="EMBL" id="FLOB01000002">
    <property type="protein sequence ID" value="SBS28923.1"/>
    <property type="molecule type" value="Genomic_DNA"/>
</dbReference>
<dbReference type="OrthoDB" id="5096633at2"/>
<evidence type="ECO:0000313" key="2">
    <source>
        <dbReference type="Proteomes" id="UP000092544"/>
    </source>
</evidence>
<accession>A0A1A8T8D3</accession>
<dbReference type="STRING" id="1792290.MSP8886_01365"/>
<protein>
    <submittedName>
        <fullName evidence="1">DNA mismatch repair protein MutL</fullName>
    </submittedName>
</protein>
<organism evidence="1 2">
    <name type="scientific">Marinomonas spartinae</name>
    <dbReference type="NCBI Taxonomy" id="1792290"/>
    <lineage>
        <taxon>Bacteria</taxon>
        <taxon>Pseudomonadati</taxon>
        <taxon>Pseudomonadota</taxon>
        <taxon>Gammaproteobacteria</taxon>
        <taxon>Oceanospirillales</taxon>
        <taxon>Oceanospirillaceae</taxon>
        <taxon>Marinomonas</taxon>
    </lineage>
</organism>
<gene>
    <name evidence="1" type="primary">mutL_1</name>
    <name evidence="1" type="ORF">MSP8886_01365</name>
</gene>